<keyword evidence="2" id="KW-0812">Transmembrane</keyword>
<evidence type="ECO:0000256" key="2">
    <source>
        <dbReference type="SAM" id="Phobius"/>
    </source>
</evidence>
<sequence>MVSFKSSIYSKEWLDIVFANRNKAYGAYQLRLFSGKATTVALLIVVCVALGLSGLSFISRPNAKDISPTLEEISQPVTLTIEKEVPKEPIAEEQTAITKVQQVAQDISARDLVKFTEINPTAQPKAEEDIADQSEVLDKRKLVASIRMKGQPGGELITRGTFGTSTRDGGSRGNSMGDIEGSAGKDNTPFISVEVMPTPKGGMSAFVQWIAKNYTFPQSAADNNVKGLIQIKFVVEEDGSLSSFEVLRDMGFGTGQEAVKLLLRAKKWNPGVQNGRPVRVAFTLPIRLSTE</sequence>
<keyword evidence="2" id="KW-1133">Transmembrane helix</keyword>
<feature type="transmembrane region" description="Helical" evidence="2">
    <location>
        <begin position="40"/>
        <end position="58"/>
    </location>
</feature>
<dbReference type="GO" id="GO:0055085">
    <property type="term" value="P:transmembrane transport"/>
    <property type="evidence" value="ECO:0007669"/>
    <property type="project" value="InterPro"/>
</dbReference>
<dbReference type="PANTHER" id="PTHR33446">
    <property type="entry name" value="PROTEIN TONB-RELATED"/>
    <property type="match status" value="1"/>
</dbReference>
<feature type="region of interest" description="Disordered" evidence="1">
    <location>
        <begin position="154"/>
        <end position="184"/>
    </location>
</feature>
<dbReference type="PANTHER" id="PTHR33446:SF2">
    <property type="entry name" value="PROTEIN TONB"/>
    <property type="match status" value="1"/>
</dbReference>
<dbReference type="RefSeq" id="WP_132777631.1">
    <property type="nucleotide sequence ID" value="NZ_SMBZ01000019.1"/>
</dbReference>
<keyword evidence="2" id="KW-0472">Membrane</keyword>
<dbReference type="SUPFAM" id="SSF74653">
    <property type="entry name" value="TolA/TonB C-terminal domain"/>
    <property type="match status" value="1"/>
</dbReference>
<reference evidence="4 5" key="1">
    <citation type="submission" date="2019-03" db="EMBL/GenBank/DDBJ databases">
        <title>Genomic Encyclopedia of Type Strains, Phase IV (KMG-IV): sequencing the most valuable type-strain genomes for metagenomic binning, comparative biology and taxonomic classification.</title>
        <authorList>
            <person name="Goeker M."/>
        </authorList>
    </citation>
    <scope>NUCLEOTIDE SEQUENCE [LARGE SCALE GENOMIC DNA]</scope>
    <source>
        <strain evidence="4 5">DSM 22362</strain>
    </source>
</reference>
<dbReference type="AlphaFoldDB" id="A0A4R3VT46"/>
<dbReference type="InterPro" id="IPR037682">
    <property type="entry name" value="TonB_C"/>
</dbReference>
<organism evidence="4 5">
    <name type="scientific">Sphingobacterium alimentarium</name>
    <dbReference type="NCBI Taxonomy" id="797292"/>
    <lineage>
        <taxon>Bacteria</taxon>
        <taxon>Pseudomonadati</taxon>
        <taxon>Bacteroidota</taxon>
        <taxon>Sphingobacteriia</taxon>
        <taxon>Sphingobacteriales</taxon>
        <taxon>Sphingobacteriaceae</taxon>
        <taxon>Sphingobacterium</taxon>
    </lineage>
</organism>
<keyword evidence="5" id="KW-1185">Reference proteome</keyword>
<evidence type="ECO:0000313" key="4">
    <source>
        <dbReference type="EMBL" id="TCV13659.1"/>
    </source>
</evidence>
<gene>
    <name evidence="4" type="ORF">EDC17_101915</name>
</gene>
<dbReference type="Pfam" id="PF03544">
    <property type="entry name" value="TonB_C"/>
    <property type="match status" value="1"/>
</dbReference>
<evidence type="ECO:0000256" key="1">
    <source>
        <dbReference type="SAM" id="MobiDB-lite"/>
    </source>
</evidence>
<accession>A0A4R3VT46</accession>
<dbReference type="PROSITE" id="PS52015">
    <property type="entry name" value="TONB_CTD"/>
    <property type="match status" value="1"/>
</dbReference>
<evidence type="ECO:0000259" key="3">
    <source>
        <dbReference type="PROSITE" id="PS52015"/>
    </source>
</evidence>
<dbReference type="Gene3D" id="3.30.1150.10">
    <property type="match status" value="1"/>
</dbReference>
<proteinExistence type="predicted"/>
<dbReference type="OrthoDB" id="649093at2"/>
<dbReference type="GO" id="GO:0098797">
    <property type="term" value="C:plasma membrane protein complex"/>
    <property type="evidence" value="ECO:0007669"/>
    <property type="project" value="TreeGrafter"/>
</dbReference>
<dbReference type="Proteomes" id="UP000295197">
    <property type="component" value="Unassembled WGS sequence"/>
</dbReference>
<protein>
    <submittedName>
        <fullName evidence="4">Protein TonB</fullName>
    </submittedName>
</protein>
<comment type="caution">
    <text evidence="4">The sequence shown here is derived from an EMBL/GenBank/DDBJ whole genome shotgun (WGS) entry which is preliminary data.</text>
</comment>
<feature type="domain" description="TonB C-terminal" evidence="3">
    <location>
        <begin position="201"/>
        <end position="291"/>
    </location>
</feature>
<evidence type="ECO:0000313" key="5">
    <source>
        <dbReference type="Proteomes" id="UP000295197"/>
    </source>
</evidence>
<dbReference type="GO" id="GO:0031992">
    <property type="term" value="F:energy transducer activity"/>
    <property type="evidence" value="ECO:0007669"/>
    <property type="project" value="TreeGrafter"/>
</dbReference>
<dbReference type="InterPro" id="IPR051045">
    <property type="entry name" value="TonB-dependent_transducer"/>
</dbReference>
<dbReference type="EMBL" id="SMBZ01000019">
    <property type="protein sequence ID" value="TCV13659.1"/>
    <property type="molecule type" value="Genomic_DNA"/>
</dbReference>
<name>A0A4R3VT46_9SPHI</name>